<comment type="caution">
    <text evidence="9">The sequence shown here is derived from an EMBL/GenBank/DDBJ whole genome shotgun (WGS) entry which is preliminary data.</text>
</comment>
<evidence type="ECO:0000259" key="8">
    <source>
        <dbReference type="Pfam" id="PF20238"/>
    </source>
</evidence>
<dbReference type="InterPro" id="IPR046936">
    <property type="entry name" value="BIM1-like"/>
</dbReference>
<organism evidence="9 10">
    <name type="scientific">Funneliformis mosseae</name>
    <name type="common">Endomycorrhizal fungus</name>
    <name type="synonym">Glomus mosseae</name>
    <dbReference type="NCBI Taxonomy" id="27381"/>
    <lineage>
        <taxon>Eukaryota</taxon>
        <taxon>Fungi</taxon>
        <taxon>Fungi incertae sedis</taxon>
        <taxon>Mucoromycota</taxon>
        <taxon>Glomeromycotina</taxon>
        <taxon>Glomeromycetes</taxon>
        <taxon>Glomerales</taxon>
        <taxon>Glomeraceae</taxon>
        <taxon>Funneliformis</taxon>
    </lineage>
</organism>
<evidence type="ECO:0000256" key="7">
    <source>
        <dbReference type="ARBA" id="ARBA00037868"/>
    </source>
</evidence>
<feature type="non-terminal residue" evidence="9">
    <location>
        <position position="320"/>
    </location>
</feature>
<sequence>QIISALADINEKLRVTKAELAVFTSKFHYNNGSENFGKNFEENFGDSNIDPSGSSYDFGERFDENFGDPNTDPSEILDPFITTYTYTQVLCFQPFQKCFQECFQSSKCTSLPIPSIPSSPPHIPSPQILSVSTFNESDMNTSKTFAAFFILFLALISSTNAHMSLLAPKYRGSDEGKASEAPCGGFSDVNKAAISEFPVTDGRATTKYEDGNGMMYFNYAPTSDGPFMPVSENVTVNVPEDTNNGVQFSTNINLSLANAKVGDSGVLQVVYNSTTGVTTWYQCADIHVVNVNDAKSVGVNMHLEVASLIFSIASLLMILN</sequence>
<protein>
    <submittedName>
        <fullName evidence="9">16293_t:CDS:1</fullName>
    </submittedName>
</protein>
<evidence type="ECO:0000256" key="4">
    <source>
        <dbReference type="ARBA" id="ARBA00023136"/>
    </source>
</evidence>
<dbReference type="Proteomes" id="UP000789375">
    <property type="component" value="Unassembled WGS sequence"/>
</dbReference>
<dbReference type="InterPro" id="IPR046530">
    <property type="entry name" value="BIM1-like_dom"/>
</dbReference>
<dbReference type="GO" id="GO:0012505">
    <property type="term" value="C:endomembrane system"/>
    <property type="evidence" value="ECO:0007669"/>
    <property type="project" value="UniProtKB-SubCell"/>
</dbReference>
<keyword evidence="6" id="KW-0449">Lipoprotein</keyword>
<keyword evidence="3" id="KW-0732">Signal</keyword>
<evidence type="ECO:0000313" key="10">
    <source>
        <dbReference type="Proteomes" id="UP000789375"/>
    </source>
</evidence>
<evidence type="ECO:0000256" key="2">
    <source>
        <dbReference type="ARBA" id="ARBA00022475"/>
    </source>
</evidence>
<dbReference type="PANTHER" id="PTHR34992">
    <property type="entry name" value="HYPHAL ANASTAMOSIS-7 PROTEIN"/>
    <property type="match status" value="1"/>
</dbReference>
<accession>A0A9N9E8B5</accession>
<evidence type="ECO:0000256" key="5">
    <source>
        <dbReference type="ARBA" id="ARBA00023180"/>
    </source>
</evidence>
<name>A0A9N9E8B5_FUNMO</name>
<evidence type="ECO:0000256" key="1">
    <source>
        <dbReference type="ARBA" id="ARBA00004236"/>
    </source>
</evidence>
<keyword evidence="5" id="KW-0325">Glycoprotein</keyword>
<keyword evidence="2" id="KW-1003">Cell membrane</keyword>
<dbReference type="PANTHER" id="PTHR34992:SF5">
    <property type="entry name" value="ANCHORED PROTEIN, PUTATIVE (AFU_ORTHOLOGUE AFUA_6G02800)-RELATED"/>
    <property type="match status" value="1"/>
</dbReference>
<keyword evidence="10" id="KW-1185">Reference proteome</keyword>
<dbReference type="Pfam" id="PF20238">
    <property type="entry name" value="BIM1-like_dom"/>
    <property type="match status" value="1"/>
</dbReference>
<reference evidence="9" key="1">
    <citation type="submission" date="2021-06" db="EMBL/GenBank/DDBJ databases">
        <authorList>
            <person name="Kallberg Y."/>
            <person name="Tangrot J."/>
            <person name="Rosling A."/>
        </authorList>
    </citation>
    <scope>NUCLEOTIDE SEQUENCE</scope>
    <source>
        <strain evidence="9">87-6 pot B 2015</strain>
    </source>
</reference>
<evidence type="ECO:0000313" key="9">
    <source>
        <dbReference type="EMBL" id="CAG8666514.1"/>
    </source>
</evidence>
<dbReference type="AlphaFoldDB" id="A0A9N9E8B5"/>
<comment type="subcellular location">
    <subcellularLocation>
        <location evidence="1">Cell membrane</location>
    </subcellularLocation>
    <subcellularLocation>
        <location evidence="7">Endomembrane system</location>
        <topology evidence="7">Lipid-anchor</topology>
    </subcellularLocation>
</comment>
<evidence type="ECO:0000256" key="3">
    <source>
        <dbReference type="ARBA" id="ARBA00022729"/>
    </source>
</evidence>
<gene>
    <name evidence="9" type="ORF">FMOSSE_LOCUS12198</name>
</gene>
<proteinExistence type="predicted"/>
<dbReference type="GO" id="GO:0005886">
    <property type="term" value="C:plasma membrane"/>
    <property type="evidence" value="ECO:0007669"/>
    <property type="project" value="UniProtKB-SubCell"/>
</dbReference>
<evidence type="ECO:0000256" key="6">
    <source>
        <dbReference type="ARBA" id="ARBA00023288"/>
    </source>
</evidence>
<dbReference type="EMBL" id="CAJVPP010005536">
    <property type="protein sequence ID" value="CAG8666514.1"/>
    <property type="molecule type" value="Genomic_DNA"/>
</dbReference>
<feature type="domain" description="Copper acquisition factor BIM1-like" evidence="8">
    <location>
        <begin position="160"/>
        <end position="293"/>
    </location>
</feature>
<keyword evidence="4" id="KW-0472">Membrane</keyword>